<keyword evidence="3 4" id="KW-0418">Kinase</keyword>
<gene>
    <name evidence="5" type="ORF">K1X11_019655</name>
</gene>
<dbReference type="RefSeq" id="WP_221029550.1">
    <property type="nucleotide sequence ID" value="NZ_CP139781.1"/>
</dbReference>
<comment type="similarity">
    <text evidence="1 4">Belongs to the glycerate kinase type-1 family.</text>
</comment>
<dbReference type="InterPro" id="IPR036129">
    <property type="entry name" value="Glycerate_kinase_sf"/>
</dbReference>
<organism evidence="5 6">
    <name type="scientific">Actomonas aquatica</name>
    <dbReference type="NCBI Taxonomy" id="2866162"/>
    <lineage>
        <taxon>Bacteria</taxon>
        <taxon>Pseudomonadati</taxon>
        <taxon>Verrucomicrobiota</taxon>
        <taxon>Opitutia</taxon>
        <taxon>Opitutales</taxon>
        <taxon>Opitutaceae</taxon>
        <taxon>Actomonas</taxon>
    </lineage>
</organism>
<evidence type="ECO:0000313" key="6">
    <source>
        <dbReference type="Proteomes" id="UP000738431"/>
    </source>
</evidence>
<dbReference type="SUPFAM" id="SSF110738">
    <property type="entry name" value="Glycerate kinase I"/>
    <property type="match status" value="1"/>
</dbReference>
<dbReference type="PANTHER" id="PTHR21599:SF0">
    <property type="entry name" value="GLYCERATE KINASE"/>
    <property type="match status" value="1"/>
</dbReference>
<dbReference type="PANTHER" id="PTHR21599">
    <property type="entry name" value="GLYCERATE KINASE"/>
    <property type="match status" value="1"/>
</dbReference>
<keyword evidence="6" id="KW-1185">Reference proteome</keyword>
<reference evidence="5 6" key="2">
    <citation type="submission" date="2023-12" db="EMBL/GenBank/DDBJ databases">
        <title>Description of an unclassified Opitutus bacterium of Verrucomicrobiota.</title>
        <authorList>
            <person name="Zhang D.-F."/>
        </authorList>
    </citation>
    <scope>NUCLEOTIDE SEQUENCE [LARGE SCALE GENOMIC DNA]</scope>
    <source>
        <strain evidence="5 6">WL0086</strain>
    </source>
</reference>
<evidence type="ECO:0000256" key="1">
    <source>
        <dbReference type="ARBA" id="ARBA00006284"/>
    </source>
</evidence>
<accession>A0ABZ1C695</accession>
<dbReference type="GO" id="GO:0008887">
    <property type="term" value="F:glycerate kinase activity"/>
    <property type="evidence" value="ECO:0007669"/>
    <property type="project" value="UniProtKB-EC"/>
</dbReference>
<protein>
    <submittedName>
        <fullName evidence="5">Glycerate kinase</fullName>
        <ecNumber evidence="5">2.7.1.31</ecNumber>
    </submittedName>
</protein>
<dbReference type="EC" id="2.7.1.31" evidence="5"/>
<reference evidence="5 6" key="1">
    <citation type="submission" date="2021-08" db="EMBL/GenBank/DDBJ databases">
        <authorList>
            <person name="Zhang D."/>
            <person name="Zhang A."/>
            <person name="Wang L."/>
        </authorList>
    </citation>
    <scope>NUCLEOTIDE SEQUENCE [LARGE SCALE GENOMIC DNA]</scope>
    <source>
        <strain evidence="5 6">WL0086</strain>
    </source>
</reference>
<dbReference type="InterPro" id="IPR018193">
    <property type="entry name" value="Glyc_kinase_flavodox-like_fold"/>
</dbReference>
<dbReference type="NCBIfam" id="TIGR00045">
    <property type="entry name" value="glycerate kinase"/>
    <property type="match status" value="1"/>
</dbReference>
<evidence type="ECO:0000313" key="5">
    <source>
        <dbReference type="EMBL" id="WRQ87036.1"/>
    </source>
</evidence>
<keyword evidence="2 4" id="KW-0808">Transferase</keyword>
<dbReference type="Gene3D" id="3.40.50.10350">
    <property type="entry name" value="Glycerate kinase, domain 1"/>
    <property type="match status" value="1"/>
</dbReference>
<dbReference type="Proteomes" id="UP000738431">
    <property type="component" value="Chromosome"/>
</dbReference>
<dbReference type="Gene3D" id="3.90.1510.10">
    <property type="entry name" value="Glycerate kinase, domain 2"/>
    <property type="match status" value="1"/>
</dbReference>
<dbReference type="InterPro" id="IPR018197">
    <property type="entry name" value="Glycerate_kinase_RE-like"/>
</dbReference>
<dbReference type="Pfam" id="PF02595">
    <property type="entry name" value="Gly_kinase"/>
    <property type="match status" value="1"/>
</dbReference>
<dbReference type="EMBL" id="CP139781">
    <property type="protein sequence ID" value="WRQ87036.1"/>
    <property type="molecule type" value="Genomic_DNA"/>
</dbReference>
<evidence type="ECO:0000256" key="3">
    <source>
        <dbReference type="ARBA" id="ARBA00022777"/>
    </source>
</evidence>
<dbReference type="InterPro" id="IPR004381">
    <property type="entry name" value="Glycerate_kinase"/>
</dbReference>
<sequence>MRVLIAFDKFKDALTAPEACSLATATLQEVRPDWHADPCPLADGGEGFATILTAAAGGSWHPVEATGPRGKIAPAGFGLVDTAKLSAAAHARLDLGAARSLAVIEMASASGLQSLAPADRDPWQTDTRGTGQLIRAAIDAGAEALLLGVGGSATHDVGIGALTALGWQALRADGSPIERVCPAGWGELAQLVPSLLTLPPIRIACDVANPLLGERGAATVFGPQKGLQPADLPRLEAETARVATLLGTAAGRPGLESTPGAGAAGGIAYGLLTAANAQLVPGFDLVEDWLELSQRISAAELVITGEGRFDESSLEGKGPGALARRALDEGKQVWVLAGAVDVPSPPVGITLAAVTPPGTPLAEALPATATNLARTLRQQLAPAPTD</sequence>
<evidence type="ECO:0000256" key="4">
    <source>
        <dbReference type="PIRNR" id="PIRNR006078"/>
    </source>
</evidence>
<dbReference type="PIRSF" id="PIRSF006078">
    <property type="entry name" value="GlxK"/>
    <property type="match status" value="1"/>
</dbReference>
<name>A0ABZ1C695_9BACT</name>
<proteinExistence type="inferred from homology"/>
<evidence type="ECO:0000256" key="2">
    <source>
        <dbReference type="ARBA" id="ARBA00022679"/>
    </source>
</evidence>